<organism evidence="1 2">
    <name type="scientific">Leucobacter rhizosphaerae</name>
    <dbReference type="NCBI Taxonomy" id="2932245"/>
    <lineage>
        <taxon>Bacteria</taxon>
        <taxon>Bacillati</taxon>
        <taxon>Actinomycetota</taxon>
        <taxon>Actinomycetes</taxon>
        <taxon>Micrococcales</taxon>
        <taxon>Microbacteriaceae</taxon>
        <taxon>Leucobacter</taxon>
    </lineage>
</organism>
<dbReference type="Proteomes" id="UP000831775">
    <property type="component" value="Chromosome"/>
</dbReference>
<evidence type="ECO:0000313" key="1">
    <source>
        <dbReference type="EMBL" id="UOQ60373.1"/>
    </source>
</evidence>
<dbReference type="EMBL" id="CP095043">
    <property type="protein sequence ID" value="UOQ60373.1"/>
    <property type="molecule type" value="Genomic_DNA"/>
</dbReference>
<reference evidence="1 2" key="1">
    <citation type="submission" date="2022-04" db="EMBL/GenBank/DDBJ databases">
        <title>Leucobacter sp. isolated from rhizosphere of onion.</title>
        <authorList>
            <person name="Won M."/>
            <person name="Lee C.-M."/>
            <person name="Woen H.-Y."/>
            <person name="Kwon S.-W."/>
        </authorList>
    </citation>
    <scope>NUCLEOTIDE SEQUENCE [LARGE SCALE GENOMIC DNA]</scope>
    <source>
        <strain evidence="1 2">H25R-14</strain>
    </source>
</reference>
<name>A0ABY4FVR3_9MICO</name>
<keyword evidence="2" id="KW-1185">Reference proteome</keyword>
<gene>
    <name evidence="1" type="ORF">MUN76_15290</name>
</gene>
<proteinExistence type="predicted"/>
<dbReference type="RefSeq" id="WP_244685952.1">
    <property type="nucleotide sequence ID" value="NZ_CP095043.1"/>
</dbReference>
<evidence type="ECO:0008006" key="3">
    <source>
        <dbReference type="Google" id="ProtNLM"/>
    </source>
</evidence>
<evidence type="ECO:0000313" key="2">
    <source>
        <dbReference type="Proteomes" id="UP000831775"/>
    </source>
</evidence>
<protein>
    <recommendedName>
        <fullName evidence="3">HNH endonuclease</fullName>
    </recommendedName>
</protein>
<accession>A0ABY4FVR3</accession>
<sequence length="104" mass="11536">MADEKKESKLRLSEEQQRQYLMALQEVGADRDCQRCGADFETSFGIASGRTAVDLHLSTEPIESYEQNYFEAIIAVCINCGSMNLHATGILDRRASGEVEESDG</sequence>